<keyword evidence="2" id="KW-0805">Transcription regulation</keyword>
<dbReference type="STRING" id="94208.A0A2S4KS39"/>
<feature type="region of interest" description="Disordered" evidence="6">
    <location>
        <begin position="20"/>
        <end position="105"/>
    </location>
</feature>
<feature type="domain" description="Xylanolytic transcriptional activator regulatory" evidence="7">
    <location>
        <begin position="300"/>
        <end position="373"/>
    </location>
</feature>
<keyword evidence="9" id="KW-1185">Reference proteome</keyword>
<dbReference type="CDD" id="cd12148">
    <property type="entry name" value="fungal_TF_MHR"/>
    <property type="match status" value="1"/>
</dbReference>
<dbReference type="GO" id="GO:0006351">
    <property type="term" value="P:DNA-templated transcription"/>
    <property type="evidence" value="ECO:0007669"/>
    <property type="project" value="InterPro"/>
</dbReference>
<evidence type="ECO:0000256" key="6">
    <source>
        <dbReference type="SAM" id="MobiDB-lite"/>
    </source>
</evidence>
<evidence type="ECO:0000256" key="1">
    <source>
        <dbReference type="ARBA" id="ARBA00004123"/>
    </source>
</evidence>
<dbReference type="PANTHER" id="PTHR47540:SF6">
    <property type="entry name" value="ZN(II)2CYS6 TRANSCRIPTION FACTOR (EUROFUNG)"/>
    <property type="match status" value="1"/>
</dbReference>
<dbReference type="EMBL" id="PKSG01000762">
    <property type="protein sequence ID" value="POR32994.1"/>
    <property type="molecule type" value="Genomic_DNA"/>
</dbReference>
<evidence type="ECO:0000256" key="3">
    <source>
        <dbReference type="ARBA" id="ARBA00023125"/>
    </source>
</evidence>
<dbReference type="Proteomes" id="UP000237481">
    <property type="component" value="Unassembled WGS sequence"/>
</dbReference>
<dbReference type="InterPro" id="IPR051711">
    <property type="entry name" value="Stress_Response_Reg"/>
</dbReference>
<evidence type="ECO:0000313" key="8">
    <source>
        <dbReference type="EMBL" id="POR32994.1"/>
    </source>
</evidence>
<protein>
    <submittedName>
        <fullName evidence="8">Proline utilization trans-activator</fullName>
    </submittedName>
</protein>
<dbReference type="PANTHER" id="PTHR47540">
    <property type="entry name" value="THIAMINE REPRESSIBLE GENES REGULATORY PROTEIN THI5"/>
    <property type="match status" value="1"/>
</dbReference>
<dbReference type="AlphaFoldDB" id="A0A2S4KS39"/>
<evidence type="ECO:0000313" key="9">
    <source>
        <dbReference type="Proteomes" id="UP000237481"/>
    </source>
</evidence>
<reference evidence="8 9" key="1">
    <citation type="submission" date="2018-01" db="EMBL/GenBank/DDBJ databases">
        <title>Harnessing the power of phylogenomics to disentangle the directionality and signatures of interkingdom host jumping in the parasitic fungal genus Tolypocladium.</title>
        <authorList>
            <person name="Quandt C.A."/>
            <person name="Patterson W."/>
            <person name="Spatafora J.W."/>
        </authorList>
    </citation>
    <scope>NUCLEOTIDE SEQUENCE [LARGE SCALE GENOMIC DNA]</scope>
    <source>
        <strain evidence="8 9">NRBC 100945</strain>
    </source>
</reference>
<sequence length="654" mass="72551">MRSYLRELEIRSSNPLVTPRPITALCQLPPHDQESPDESNSPDHVAPRRPQVAEPRNVISQDHRTSWSAAPSSRPPRTIGARQPASEIVDQEPTPEDSVGSPFRQNPLADNDYTFVKMGGRFWYMGPSSSWSFCRRVLALLGQRLPESSYVPDPGHFDGGVFRLRWRPVAYDEIPDVSNLPPLDYAMFLFSTAKFYLGSLAYVLDDEDFLRHLHEFYEDPIGKASSERHWFAQYLLILAFGKAFIVNQTSPEGPAGYQYATRAMALMPDLAGLASNAVHAVQALVLGAVYLQSIDMRVGALQHIGHALRICIVEGWHRHMLEEVVGLEHSRLCNTIFWVVYQLDRDFGSLIGAPSSIHDEAITAKAPSELNSSLQALNMTLHVRLSRLMARILTAIYGVGKQFDGSLVTNTQEVLKDLAQLSKDINALLDEHFQGSIGRASRMALRLILSYHHCVVLTTRPLVMCALHMHIKQTDTLGLGPISLSLPVASLLRSCVESAQSVLRILRVIGDEDLLEAFLPFQLEDAYSSAFVLYLIRVISPSLLQDQHWAESVQCIMDKMISKGSVVAPLRKLELSQLEHIMAAFTPLNDEPTSPAASTNNQLPNLEQIPVPPALTVSEPGWDLFMANSMIGISPGEMLDLAAQLELDGSFLPA</sequence>
<evidence type="ECO:0000256" key="4">
    <source>
        <dbReference type="ARBA" id="ARBA00023163"/>
    </source>
</evidence>
<comment type="subcellular location">
    <subcellularLocation>
        <location evidence="1">Nucleus</location>
    </subcellularLocation>
</comment>
<dbReference type="GO" id="GO:0008270">
    <property type="term" value="F:zinc ion binding"/>
    <property type="evidence" value="ECO:0007669"/>
    <property type="project" value="InterPro"/>
</dbReference>
<evidence type="ECO:0000259" key="7">
    <source>
        <dbReference type="SMART" id="SM00906"/>
    </source>
</evidence>
<keyword evidence="5" id="KW-0539">Nucleus</keyword>
<proteinExistence type="predicted"/>
<dbReference type="Pfam" id="PF04082">
    <property type="entry name" value="Fungal_trans"/>
    <property type="match status" value="1"/>
</dbReference>
<dbReference type="GO" id="GO:0043565">
    <property type="term" value="F:sequence-specific DNA binding"/>
    <property type="evidence" value="ECO:0007669"/>
    <property type="project" value="TreeGrafter"/>
</dbReference>
<dbReference type="SMART" id="SM00906">
    <property type="entry name" value="Fungal_trans"/>
    <property type="match status" value="1"/>
</dbReference>
<dbReference type="OrthoDB" id="4924163at2759"/>
<name>A0A2S4KS39_9HYPO</name>
<accession>A0A2S4KS39</accession>
<feature type="compositionally biased region" description="Low complexity" evidence="6">
    <location>
        <begin position="68"/>
        <end position="77"/>
    </location>
</feature>
<gene>
    <name evidence="8" type="ORF">TPAR_06814</name>
</gene>
<keyword evidence="4" id="KW-0804">Transcription</keyword>
<dbReference type="InterPro" id="IPR007219">
    <property type="entry name" value="XnlR_reg_dom"/>
</dbReference>
<dbReference type="GO" id="GO:0005634">
    <property type="term" value="C:nucleus"/>
    <property type="evidence" value="ECO:0007669"/>
    <property type="project" value="UniProtKB-SubCell"/>
</dbReference>
<organism evidence="8 9">
    <name type="scientific">Tolypocladium paradoxum</name>
    <dbReference type="NCBI Taxonomy" id="94208"/>
    <lineage>
        <taxon>Eukaryota</taxon>
        <taxon>Fungi</taxon>
        <taxon>Dikarya</taxon>
        <taxon>Ascomycota</taxon>
        <taxon>Pezizomycotina</taxon>
        <taxon>Sordariomycetes</taxon>
        <taxon>Hypocreomycetidae</taxon>
        <taxon>Hypocreales</taxon>
        <taxon>Ophiocordycipitaceae</taxon>
        <taxon>Tolypocladium</taxon>
    </lineage>
</organism>
<keyword evidence="3" id="KW-0238">DNA-binding</keyword>
<comment type="caution">
    <text evidence="8">The sequence shown here is derived from an EMBL/GenBank/DDBJ whole genome shotgun (WGS) entry which is preliminary data.</text>
</comment>
<evidence type="ECO:0000256" key="5">
    <source>
        <dbReference type="ARBA" id="ARBA00023242"/>
    </source>
</evidence>
<dbReference type="GO" id="GO:0045944">
    <property type="term" value="P:positive regulation of transcription by RNA polymerase II"/>
    <property type="evidence" value="ECO:0007669"/>
    <property type="project" value="TreeGrafter"/>
</dbReference>
<evidence type="ECO:0000256" key="2">
    <source>
        <dbReference type="ARBA" id="ARBA00023015"/>
    </source>
</evidence>